<keyword evidence="2" id="KW-0067">ATP-binding</keyword>
<dbReference type="InterPro" id="IPR000873">
    <property type="entry name" value="AMP-dep_synth/lig_dom"/>
</dbReference>
<sequence length="588" mass="66944">MEPSRLFDLIEYQFKNHPLQDALAYKEGNSWKKYSTEEVINIIDAVSCGFIHLGISKDDKVGIVANNRPEWNFIDLALQQIGAVSVPMYPTITEKDYRYIFEDSQLKYVFVSDLELFSKVKAASEGIERIKGIYSFDPLEDSSHWSEVKKLGDENPVDLEPYKNQVLPDDLVTLIYTSGTTGNPKGVMLTHVNILSNAVAVRKNLPVEELNIKTSLSFLPLCHIFERTTFYFYLYSSISIYYAENLEKIGDNLKEVKPEMFTTVPRLLEKIYDKIVAKGTELTGIKKQLFFWALNLGHQYDRQNSPGFWYDVKLKIANKIIFSKWREAVGGNIQLIASGGAALQPRLATIFWSAQIPVLEAYGLTETSPGIAFNRYNKEDMRIGTVGPALPGVEIKIADDGEVLAKGPNIMKGYYNQPEKTAEVIDEQGWFHTGDIGEMVEGRFLKITDRKKEMFKTSGGKYIAPQLIENKLKESIFIEQVMVVGDGQKFPGALIVPNFDALKEWCKHKGISYSSDEKMIKEERVLEKLEKEVEKSNAQFAQWEKIKKTILLPKLWTVEAGELTAKLSLKRKIIMNHYKSEIDSIYLD</sequence>
<evidence type="ECO:0000259" key="4">
    <source>
        <dbReference type="Pfam" id="PF00501"/>
    </source>
</evidence>
<evidence type="ECO:0000256" key="1">
    <source>
        <dbReference type="ARBA" id="ARBA00022741"/>
    </source>
</evidence>
<accession>A0A2T4DQU0</accession>
<keyword evidence="3" id="KW-0175">Coiled coil</keyword>
<dbReference type="AlphaFoldDB" id="A0A2T4DQU0"/>
<feature type="coiled-coil region" evidence="3">
    <location>
        <begin position="519"/>
        <end position="546"/>
    </location>
</feature>
<protein>
    <submittedName>
        <fullName evidence="5">Long-chain fatty acid--CoA ligase</fullName>
    </submittedName>
</protein>
<keyword evidence="1" id="KW-0547">Nucleotide-binding</keyword>
<comment type="caution">
    <text evidence="5">The sequence shown here is derived from an EMBL/GenBank/DDBJ whole genome shotgun (WGS) entry which is preliminary data.</text>
</comment>
<dbReference type="InterPro" id="IPR042099">
    <property type="entry name" value="ANL_N_sf"/>
</dbReference>
<dbReference type="PANTHER" id="PTHR43272:SF33">
    <property type="entry name" value="AMP-BINDING DOMAIN-CONTAINING PROTEIN-RELATED"/>
    <property type="match status" value="1"/>
</dbReference>
<dbReference type="CDD" id="cd05907">
    <property type="entry name" value="VL_LC_FACS_like"/>
    <property type="match status" value="1"/>
</dbReference>
<dbReference type="Gene3D" id="3.40.50.12780">
    <property type="entry name" value="N-terminal domain of ligase-like"/>
    <property type="match status" value="1"/>
</dbReference>
<dbReference type="Pfam" id="PF23562">
    <property type="entry name" value="AMP-binding_C_3"/>
    <property type="match status" value="1"/>
</dbReference>
<dbReference type="GO" id="GO:0004467">
    <property type="term" value="F:long-chain fatty acid-CoA ligase activity"/>
    <property type="evidence" value="ECO:0007669"/>
    <property type="project" value="TreeGrafter"/>
</dbReference>
<dbReference type="SUPFAM" id="SSF56801">
    <property type="entry name" value="Acetyl-CoA synthetase-like"/>
    <property type="match status" value="1"/>
</dbReference>
<dbReference type="Proteomes" id="UP000240608">
    <property type="component" value="Unassembled WGS sequence"/>
</dbReference>
<evidence type="ECO:0000256" key="2">
    <source>
        <dbReference type="ARBA" id="ARBA00022840"/>
    </source>
</evidence>
<dbReference type="PROSITE" id="PS00455">
    <property type="entry name" value="AMP_BINDING"/>
    <property type="match status" value="1"/>
</dbReference>
<dbReference type="EMBL" id="PYVU01000063">
    <property type="protein sequence ID" value="PTB96184.1"/>
    <property type="molecule type" value="Genomic_DNA"/>
</dbReference>
<dbReference type="GO" id="GO:0016020">
    <property type="term" value="C:membrane"/>
    <property type="evidence" value="ECO:0007669"/>
    <property type="project" value="TreeGrafter"/>
</dbReference>
<proteinExistence type="predicted"/>
<dbReference type="InterPro" id="IPR020845">
    <property type="entry name" value="AMP-binding_CS"/>
</dbReference>
<gene>
    <name evidence="5" type="ORF">C9994_08570</name>
</gene>
<evidence type="ECO:0000313" key="6">
    <source>
        <dbReference type="Proteomes" id="UP000240608"/>
    </source>
</evidence>
<evidence type="ECO:0000313" key="5">
    <source>
        <dbReference type="EMBL" id="PTB96184.1"/>
    </source>
</evidence>
<name>A0A2T4DQU0_9BACT</name>
<organism evidence="5 6">
    <name type="scientific">Marivirga lumbricoides</name>
    <dbReference type="NCBI Taxonomy" id="1046115"/>
    <lineage>
        <taxon>Bacteria</taxon>
        <taxon>Pseudomonadati</taxon>
        <taxon>Bacteroidota</taxon>
        <taxon>Cytophagia</taxon>
        <taxon>Cytophagales</taxon>
        <taxon>Marivirgaceae</taxon>
        <taxon>Marivirga</taxon>
    </lineage>
</organism>
<dbReference type="PANTHER" id="PTHR43272">
    <property type="entry name" value="LONG-CHAIN-FATTY-ACID--COA LIGASE"/>
    <property type="match status" value="1"/>
</dbReference>
<reference evidence="5 6" key="1">
    <citation type="submission" date="2018-03" db="EMBL/GenBank/DDBJ databases">
        <title>Cross-interface Injection: A General Nanoliter Liquid Handling Method Applied to Single Cells Genome Amplification Automated Nanoliter Liquid Handling Applied to Single Cell Multiple Displacement Amplification.</title>
        <authorList>
            <person name="Yun J."/>
            <person name="Xu P."/>
            <person name="Xu J."/>
            <person name="Dai X."/>
            <person name="Wang Y."/>
            <person name="Zheng X."/>
            <person name="Cao C."/>
            <person name="Yi Q."/>
            <person name="Zhu Y."/>
            <person name="Wang L."/>
            <person name="Dong Z."/>
            <person name="Huang Y."/>
            <person name="Huang L."/>
            <person name="Du W."/>
        </authorList>
    </citation>
    <scope>NUCLEOTIDE SEQUENCE [LARGE SCALE GENOMIC DNA]</scope>
    <source>
        <strain evidence="5 6">Z-D1-2</strain>
    </source>
</reference>
<keyword evidence="5" id="KW-0436">Ligase</keyword>
<evidence type="ECO:0000256" key="3">
    <source>
        <dbReference type="SAM" id="Coils"/>
    </source>
</evidence>
<dbReference type="Pfam" id="PF00501">
    <property type="entry name" value="AMP-binding"/>
    <property type="match status" value="1"/>
</dbReference>
<feature type="domain" description="AMP-dependent synthetase/ligase" evidence="4">
    <location>
        <begin position="12"/>
        <end position="415"/>
    </location>
</feature>
<dbReference type="GO" id="GO:0005524">
    <property type="term" value="F:ATP binding"/>
    <property type="evidence" value="ECO:0007669"/>
    <property type="project" value="UniProtKB-KW"/>
</dbReference>